<evidence type="ECO:0000256" key="3">
    <source>
        <dbReference type="ARBA" id="ARBA00022827"/>
    </source>
</evidence>
<feature type="domain" description="FAD/NAD(P)-binding" evidence="12">
    <location>
        <begin position="5"/>
        <end position="320"/>
    </location>
</feature>
<dbReference type="AlphaFoldDB" id="A0A1U7JAK5"/>
<dbReference type="RefSeq" id="WP_073606590.1">
    <property type="nucleotide sequence ID" value="NZ_MRCG01000001.1"/>
</dbReference>
<keyword evidence="14" id="KW-1185">Reference proteome</keyword>
<dbReference type="PRINTS" id="PR00411">
    <property type="entry name" value="PNDRDTASEI"/>
</dbReference>
<feature type="binding site" evidence="8">
    <location>
        <begin position="174"/>
        <end position="181"/>
    </location>
    <ligand>
        <name>NAD(+)</name>
        <dbReference type="ChEBI" id="CHEBI:57540"/>
    </ligand>
</feature>
<keyword evidence="5" id="KW-1015">Disulfide bond</keyword>
<dbReference type="PANTHER" id="PTHR42737">
    <property type="entry name" value="GLUTATHIONE REDUCTASE"/>
    <property type="match status" value="1"/>
</dbReference>
<dbReference type="SUPFAM" id="SSF55424">
    <property type="entry name" value="FAD/NAD-linked reductases, dimerisation (C-terminal) domain"/>
    <property type="match status" value="1"/>
</dbReference>
<dbReference type="GO" id="GO:0050660">
    <property type="term" value="F:flavin adenine dinucleotide binding"/>
    <property type="evidence" value="ECO:0007669"/>
    <property type="project" value="InterPro"/>
</dbReference>
<dbReference type="InterPro" id="IPR023753">
    <property type="entry name" value="FAD/NAD-binding_dom"/>
</dbReference>
<evidence type="ECO:0000259" key="11">
    <source>
        <dbReference type="Pfam" id="PF02852"/>
    </source>
</evidence>
<dbReference type="PANTHER" id="PTHR42737:SF2">
    <property type="entry name" value="GLUTATHIONE REDUCTASE"/>
    <property type="match status" value="1"/>
</dbReference>
<name>A0A1U7JAK5_9CYAN</name>
<feature type="domain" description="Pyridine nucleotide-disulphide oxidoreductase dimerisation" evidence="11">
    <location>
        <begin position="340"/>
        <end position="447"/>
    </location>
</feature>
<evidence type="ECO:0000256" key="9">
    <source>
        <dbReference type="PIRSR" id="PIRSR000350-4"/>
    </source>
</evidence>
<dbReference type="PRINTS" id="PR00368">
    <property type="entry name" value="FADPNR"/>
</dbReference>
<keyword evidence="2 10" id="KW-0285">Flavoprotein</keyword>
<dbReference type="InterPro" id="IPR012999">
    <property type="entry name" value="Pyr_OxRdtase_I_AS"/>
</dbReference>
<dbReference type="GO" id="GO:0034599">
    <property type="term" value="P:cellular response to oxidative stress"/>
    <property type="evidence" value="ECO:0007669"/>
    <property type="project" value="TreeGrafter"/>
</dbReference>
<dbReference type="GO" id="GO:0045454">
    <property type="term" value="P:cell redox homeostasis"/>
    <property type="evidence" value="ECO:0007669"/>
    <property type="project" value="InterPro"/>
</dbReference>
<proteinExistence type="inferred from homology"/>
<dbReference type="InterPro" id="IPR036188">
    <property type="entry name" value="FAD/NAD-bd_sf"/>
</dbReference>
<feature type="active site" description="Proton acceptor" evidence="7">
    <location>
        <position position="440"/>
    </location>
</feature>
<evidence type="ECO:0000256" key="2">
    <source>
        <dbReference type="ARBA" id="ARBA00022630"/>
    </source>
</evidence>
<keyword evidence="8" id="KW-0520">NAD</keyword>
<keyword evidence="4 10" id="KW-0560">Oxidoreductase</keyword>
<evidence type="ECO:0000256" key="6">
    <source>
        <dbReference type="ARBA" id="ARBA00023284"/>
    </source>
</evidence>
<evidence type="ECO:0000256" key="1">
    <source>
        <dbReference type="ARBA" id="ARBA00007532"/>
    </source>
</evidence>
<dbReference type="STRING" id="549789.NIES30_01410"/>
<evidence type="ECO:0000256" key="7">
    <source>
        <dbReference type="PIRSR" id="PIRSR000350-2"/>
    </source>
</evidence>
<feature type="binding site" evidence="8">
    <location>
        <position position="51"/>
    </location>
    <ligand>
        <name>FAD</name>
        <dbReference type="ChEBI" id="CHEBI:57692"/>
    </ligand>
</feature>
<keyword evidence="6 10" id="KW-0676">Redox-active center</keyword>
<evidence type="ECO:0000256" key="10">
    <source>
        <dbReference type="RuleBase" id="RU003691"/>
    </source>
</evidence>
<dbReference type="EMBL" id="MRCG01000001">
    <property type="protein sequence ID" value="OKH50775.1"/>
    <property type="molecule type" value="Genomic_DNA"/>
</dbReference>
<comment type="cofactor">
    <cofactor evidence="8">
        <name>FAD</name>
        <dbReference type="ChEBI" id="CHEBI:57692"/>
    </cofactor>
    <text evidence="8">Binds 1 FAD per subunit.</text>
</comment>
<evidence type="ECO:0000259" key="12">
    <source>
        <dbReference type="Pfam" id="PF07992"/>
    </source>
</evidence>
<organism evidence="13 14">
    <name type="scientific">Phormidium tenue NIES-30</name>
    <dbReference type="NCBI Taxonomy" id="549789"/>
    <lineage>
        <taxon>Bacteria</taxon>
        <taxon>Bacillati</taxon>
        <taxon>Cyanobacteriota</taxon>
        <taxon>Cyanophyceae</taxon>
        <taxon>Oscillatoriophycideae</taxon>
        <taxon>Oscillatoriales</taxon>
        <taxon>Oscillatoriaceae</taxon>
        <taxon>Phormidium</taxon>
    </lineage>
</organism>
<evidence type="ECO:0000256" key="4">
    <source>
        <dbReference type="ARBA" id="ARBA00023002"/>
    </source>
</evidence>
<dbReference type="OrthoDB" id="9807946at2"/>
<accession>A0A1U7JAK5</accession>
<dbReference type="Proteomes" id="UP000185557">
    <property type="component" value="Unassembled WGS sequence"/>
</dbReference>
<dbReference type="GO" id="GO:0005829">
    <property type="term" value="C:cytosol"/>
    <property type="evidence" value="ECO:0007669"/>
    <property type="project" value="TreeGrafter"/>
</dbReference>
<reference evidence="13 14" key="1">
    <citation type="submission" date="2016-11" db="EMBL/GenBank/DDBJ databases">
        <title>Draft Genome Sequences of Nine Cyanobacterial Strains from Diverse Habitats.</title>
        <authorList>
            <person name="Zhu T."/>
            <person name="Hou S."/>
            <person name="Lu X."/>
            <person name="Hess W.R."/>
        </authorList>
    </citation>
    <scope>NUCLEOTIDE SEQUENCE [LARGE SCALE GENOMIC DNA]</scope>
    <source>
        <strain evidence="13 14">NIES-30</strain>
    </source>
</reference>
<feature type="disulfide bond" description="Redox-active" evidence="9">
    <location>
        <begin position="42"/>
        <end position="47"/>
    </location>
</feature>
<comment type="similarity">
    <text evidence="1 10">Belongs to the class-I pyridine nucleotide-disulfide oxidoreductase family.</text>
</comment>
<evidence type="ECO:0000313" key="13">
    <source>
        <dbReference type="EMBL" id="OKH50775.1"/>
    </source>
</evidence>
<sequence length="451" mass="48480">MTYDFDLLVIGGGSGGIAAARRAASHGARVGLAEARQIGGTCVNRGCLPKKLMVYAAQFAEQSDVATSYGWAVGERRFDWPTLIAAIDREVHRLRGVYQDLLDKSGVEMFRHRAQFVDEHTLAVGETTVTAAKILIAAGGQPTRPNNIDGIEHAITSDDIFHLPQQPKRMVIIGGGYIGCEFASILNGLGTEVTQIIQGDRVLSGFDDDLRREIHGAMQRQGITMVTNSDQIAIAPGESGLTLTVTTEQGQKTVLSDAVSLAATGRNPNVKGLGLENTGVTVKKGAIAVDAHYRTTVPHIFAIGDVIDRVSLTPVAIREGRLFADAEFDHQPVTLDYDTIPTAVFTTPEMGTVGFTEAEAAKKFGKDDIQTYCSRFQPLYYRPSDQETQGLIKLVVQKSTDRVLGAHMVGNHAAELMQGVAIAVTMGATKADFDTTLAIHPTTAEEFIGLE</sequence>
<dbReference type="Gene3D" id="3.30.390.30">
    <property type="match status" value="1"/>
</dbReference>
<dbReference type="InterPro" id="IPR004099">
    <property type="entry name" value="Pyr_nucl-diS_OxRdtase_dimer"/>
</dbReference>
<dbReference type="InterPro" id="IPR046952">
    <property type="entry name" value="GSHR/TRXR-like"/>
</dbReference>
<feature type="binding site" evidence="8">
    <location>
        <position position="265"/>
    </location>
    <ligand>
        <name>NAD(+)</name>
        <dbReference type="ChEBI" id="CHEBI:57540"/>
    </ligand>
</feature>
<dbReference type="GO" id="GO:0006749">
    <property type="term" value="P:glutathione metabolic process"/>
    <property type="evidence" value="ECO:0007669"/>
    <property type="project" value="TreeGrafter"/>
</dbReference>
<comment type="caution">
    <text evidence="13">The sequence shown here is derived from an EMBL/GenBank/DDBJ whole genome shotgun (WGS) entry which is preliminary data.</text>
</comment>
<dbReference type="Gene3D" id="3.50.50.60">
    <property type="entry name" value="FAD/NAD(P)-binding domain"/>
    <property type="match status" value="2"/>
</dbReference>
<dbReference type="InterPro" id="IPR001100">
    <property type="entry name" value="Pyr_nuc-diS_OxRdtase"/>
</dbReference>
<gene>
    <name evidence="13" type="ORF">NIES30_01410</name>
</gene>
<feature type="binding site" evidence="8">
    <location>
        <position position="305"/>
    </location>
    <ligand>
        <name>NAD(+)</name>
        <dbReference type="ChEBI" id="CHEBI:57540"/>
    </ligand>
</feature>
<protein>
    <submittedName>
        <fullName evidence="13">Glutathione-disulfide reductase</fullName>
    </submittedName>
</protein>
<dbReference type="GO" id="GO:0004362">
    <property type="term" value="F:glutathione-disulfide reductase (NADPH) activity"/>
    <property type="evidence" value="ECO:0007669"/>
    <property type="project" value="TreeGrafter"/>
</dbReference>
<dbReference type="NCBIfam" id="NF004776">
    <property type="entry name" value="PRK06116.1"/>
    <property type="match status" value="1"/>
</dbReference>
<keyword evidence="3 8" id="KW-0274">FAD</keyword>
<dbReference type="SUPFAM" id="SSF51905">
    <property type="entry name" value="FAD/NAD(P)-binding domain"/>
    <property type="match status" value="1"/>
</dbReference>
<dbReference type="Pfam" id="PF07992">
    <property type="entry name" value="Pyr_redox_2"/>
    <property type="match status" value="1"/>
</dbReference>
<dbReference type="InterPro" id="IPR016156">
    <property type="entry name" value="FAD/NAD-linked_Rdtase_dimer_sf"/>
</dbReference>
<evidence type="ECO:0000256" key="8">
    <source>
        <dbReference type="PIRSR" id="PIRSR000350-3"/>
    </source>
</evidence>
<evidence type="ECO:0000256" key="5">
    <source>
        <dbReference type="ARBA" id="ARBA00023157"/>
    </source>
</evidence>
<dbReference type="Pfam" id="PF02852">
    <property type="entry name" value="Pyr_redox_dim"/>
    <property type="match status" value="1"/>
</dbReference>
<dbReference type="PIRSF" id="PIRSF000350">
    <property type="entry name" value="Mercury_reductase_MerA"/>
    <property type="match status" value="1"/>
</dbReference>
<dbReference type="PROSITE" id="PS00076">
    <property type="entry name" value="PYRIDINE_REDOX_1"/>
    <property type="match status" value="1"/>
</dbReference>
<keyword evidence="8" id="KW-0547">Nucleotide-binding</keyword>
<evidence type="ECO:0000313" key="14">
    <source>
        <dbReference type="Proteomes" id="UP000185557"/>
    </source>
</evidence>